<keyword evidence="10" id="KW-1185">Reference proteome</keyword>
<dbReference type="GO" id="GO:0005886">
    <property type="term" value="C:plasma membrane"/>
    <property type="evidence" value="ECO:0007669"/>
    <property type="project" value="UniProtKB-SubCell"/>
</dbReference>
<keyword evidence="7" id="KW-0479">Metal-binding</keyword>
<evidence type="ECO:0000256" key="4">
    <source>
        <dbReference type="ARBA" id="ARBA00022692"/>
    </source>
</evidence>
<organism evidence="9 10">
    <name type="scientific">Clostridium cellulovorans (strain ATCC 35296 / DSM 3052 / OCM 3 / 743B)</name>
    <dbReference type="NCBI Taxonomy" id="573061"/>
    <lineage>
        <taxon>Bacteria</taxon>
        <taxon>Bacillati</taxon>
        <taxon>Bacillota</taxon>
        <taxon>Clostridia</taxon>
        <taxon>Eubacteriales</taxon>
        <taxon>Clostridiaceae</taxon>
        <taxon>Clostridium</taxon>
    </lineage>
</organism>
<dbReference type="GO" id="GO:0140911">
    <property type="term" value="F:pore-forming activity"/>
    <property type="evidence" value="ECO:0007669"/>
    <property type="project" value="InterPro"/>
</dbReference>
<feature type="transmembrane region" description="Helical" evidence="8">
    <location>
        <begin position="40"/>
        <end position="62"/>
    </location>
</feature>
<accession>D9SNP2</accession>
<feature type="transmembrane region" description="Helical" evidence="8">
    <location>
        <begin position="155"/>
        <end position="177"/>
    </location>
</feature>
<feature type="binding site" evidence="7">
    <location>
        <position position="191"/>
    </location>
    <ligand>
        <name>Zn(2+)</name>
        <dbReference type="ChEBI" id="CHEBI:29105"/>
    </ligand>
</feature>
<keyword evidence="4 8" id="KW-0812">Transmembrane</keyword>
<evidence type="ECO:0000313" key="9">
    <source>
        <dbReference type="EMBL" id="ADL49913.1"/>
    </source>
</evidence>
<evidence type="ECO:0000256" key="1">
    <source>
        <dbReference type="ARBA" id="ARBA00004651"/>
    </source>
</evidence>
<dbReference type="Pfam" id="PF03006">
    <property type="entry name" value="HlyIII"/>
    <property type="match status" value="1"/>
</dbReference>
<dbReference type="InterPro" id="IPR005744">
    <property type="entry name" value="Hy-lIII"/>
</dbReference>
<keyword evidence="5 8" id="KW-1133">Transmembrane helix</keyword>
<feature type="transmembrane region" description="Helical" evidence="8">
    <location>
        <begin position="12"/>
        <end position="28"/>
    </location>
</feature>
<evidence type="ECO:0000313" key="10">
    <source>
        <dbReference type="Proteomes" id="UP000002730"/>
    </source>
</evidence>
<dbReference type="EMBL" id="CP002160">
    <property type="protein sequence ID" value="ADL49913.1"/>
    <property type="molecule type" value="Genomic_DNA"/>
</dbReference>
<proteinExistence type="inferred from homology"/>
<feature type="transmembrane region" description="Helical" evidence="8">
    <location>
        <begin position="193"/>
        <end position="213"/>
    </location>
</feature>
<feature type="transmembrane region" description="Helical" evidence="8">
    <location>
        <begin position="106"/>
        <end position="125"/>
    </location>
</feature>
<dbReference type="AlphaFoldDB" id="D9SNP2"/>
<dbReference type="GO" id="GO:0046872">
    <property type="term" value="F:metal ion binding"/>
    <property type="evidence" value="ECO:0007669"/>
    <property type="project" value="UniProtKB-KW"/>
</dbReference>
<feature type="binding site" evidence="7">
    <location>
        <position position="63"/>
    </location>
    <ligand>
        <name>Zn(2+)</name>
        <dbReference type="ChEBI" id="CHEBI:29105"/>
    </ligand>
</feature>
<dbReference type="InterPro" id="IPR004254">
    <property type="entry name" value="AdipoR/HlyIII-related"/>
</dbReference>
<evidence type="ECO:0000256" key="3">
    <source>
        <dbReference type="ARBA" id="ARBA00022475"/>
    </source>
</evidence>
<comment type="similarity">
    <text evidence="2">Belongs to the UPF0073 (Hly-III) family.</text>
</comment>
<dbReference type="RefSeq" id="WP_010075331.1">
    <property type="nucleotide sequence ID" value="NC_014393.1"/>
</dbReference>
<reference evidence="9 10" key="1">
    <citation type="submission" date="2010-08" db="EMBL/GenBank/DDBJ databases">
        <title>Complete sequence of Clostridium cellulovorans 743B.</title>
        <authorList>
            <consortium name="US DOE Joint Genome Institute"/>
            <person name="Lucas S."/>
            <person name="Copeland A."/>
            <person name="Lapidus A."/>
            <person name="Cheng J.-F."/>
            <person name="Bruce D."/>
            <person name="Goodwin L."/>
            <person name="Pitluck S."/>
            <person name="Chertkov O."/>
            <person name="Detter J.C."/>
            <person name="Han C."/>
            <person name="Tapia R."/>
            <person name="Land M."/>
            <person name="Hauser L."/>
            <person name="Chang Y.-J."/>
            <person name="Jeffries C."/>
            <person name="Kyrpides N."/>
            <person name="Ivanova N."/>
            <person name="Mikhailova N."/>
            <person name="Hemme C.L."/>
            <person name="Woyke T."/>
        </authorList>
    </citation>
    <scope>NUCLEOTIDE SEQUENCE [LARGE SCALE GENOMIC DNA]</scope>
    <source>
        <strain evidence="10">ATCC 35296 / DSM 3052 / OCM 3 / 743B</strain>
    </source>
</reference>
<name>D9SNP2_CLOC7</name>
<evidence type="ECO:0000256" key="6">
    <source>
        <dbReference type="ARBA" id="ARBA00023136"/>
    </source>
</evidence>
<feature type="transmembrane region" description="Helical" evidence="8">
    <location>
        <begin position="131"/>
        <end position="148"/>
    </location>
</feature>
<dbReference type="PANTHER" id="PTHR20855:SF3">
    <property type="entry name" value="LD03007P"/>
    <property type="match status" value="1"/>
</dbReference>
<evidence type="ECO:0000256" key="8">
    <source>
        <dbReference type="SAM" id="Phobius"/>
    </source>
</evidence>
<dbReference type="HOGENOM" id="CLU_051078_2_1_9"/>
<feature type="binding site" evidence="7">
    <location>
        <position position="195"/>
    </location>
    <ligand>
        <name>Zn(2+)</name>
        <dbReference type="ChEBI" id="CHEBI:29105"/>
    </ligand>
</feature>
<dbReference type="PANTHER" id="PTHR20855">
    <property type="entry name" value="ADIPOR/PROGESTIN RECEPTOR-RELATED"/>
    <property type="match status" value="1"/>
</dbReference>
<keyword evidence="7" id="KW-0862">Zinc</keyword>
<comment type="subcellular location">
    <subcellularLocation>
        <location evidence="1">Cell membrane</location>
        <topology evidence="1">Multi-pass membrane protein</topology>
    </subcellularLocation>
</comment>
<dbReference type="KEGG" id="ccb:Clocel_0124"/>
<keyword evidence="6 8" id="KW-0472">Membrane</keyword>
<feature type="transmembrane region" description="Helical" evidence="8">
    <location>
        <begin position="82"/>
        <end position="99"/>
    </location>
</feature>
<evidence type="ECO:0000256" key="7">
    <source>
        <dbReference type="PIRSR" id="PIRSR604254-1"/>
    </source>
</evidence>
<sequence>MKHFREPVSGFTHLGGAIVSLIGMLILITKTLSNSSSSSLALIGVILFGVSLILLYSASSIYHLAVARDTIIFYLRKLDHSMIYVLIAGTYSPVCLTVLQGKLRWIIFATIWGLALIGVLMKLFYFKGPRWISTLSYIGMGWLAVFLIPKLLGAISVWAVTLLIAGGVLYTVGAVFYQLEKGNTRRTFGAHEVFHIFVLLGSLSHYLMVFIYLI</sequence>
<evidence type="ECO:0000256" key="5">
    <source>
        <dbReference type="ARBA" id="ARBA00022989"/>
    </source>
</evidence>
<dbReference type="eggNOG" id="COG1272">
    <property type="taxonomic scope" value="Bacteria"/>
</dbReference>
<dbReference type="STRING" id="573061.Clocel_0124"/>
<dbReference type="OrthoDB" id="9813689at2"/>
<dbReference type="NCBIfam" id="TIGR01065">
    <property type="entry name" value="hlyIII"/>
    <property type="match status" value="1"/>
</dbReference>
<gene>
    <name evidence="9" type="ordered locus">Clocel_0124</name>
</gene>
<keyword evidence="3" id="KW-1003">Cell membrane</keyword>
<dbReference type="Proteomes" id="UP000002730">
    <property type="component" value="Chromosome"/>
</dbReference>
<protein>
    <submittedName>
        <fullName evidence="9">Channel protein, hemolysin III family</fullName>
    </submittedName>
</protein>
<evidence type="ECO:0000256" key="2">
    <source>
        <dbReference type="ARBA" id="ARBA00008488"/>
    </source>
</evidence>